<reference evidence="4 5" key="1">
    <citation type="submission" date="2016-10" db="EMBL/GenBank/DDBJ databases">
        <authorList>
            <person name="de Groot N.N."/>
        </authorList>
    </citation>
    <scope>NUCLEOTIDE SEQUENCE [LARGE SCALE GENOMIC DNA]</scope>
    <source>
        <strain evidence="4 5">Nl7</strain>
    </source>
</reference>
<feature type="binding site" evidence="2">
    <location>
        <position position="167"/>
    </location>
    <ligand>
        <name>Cu cation</name>
        <dbReference type="ChEBI" id="CHEBI:23378"/>
    </ligand>
</feature>
<sequence length="203" mass="22218">MGKNFAGSRNFGYDRLAAGLVIALAMSACNSTEQGHVKEVTGHLPDLSFSLSSDEGQPVTAKTYEGKVLLMYFGFTHCREECPISMARLTRVMHLLGEDADRAHILFVTVDPTRDGPRELRRYLAQFDLEQATGLTGTPDEIGGLAKRYRNAFRPHFPAGGEGGIMHGDAVYIFDTQGRARLLATSGDPEETLAEDLRDLLPS</sequence>
<dbReference type="Proteomes" id="UP000183339">
    <property type="component" value="Unassembled WGS sequence"/>
</dbReference>
<dbReference type="SUPFAM" id="SSF52833">
    <property type="entry name" value="Thioredoxin-like"/>
    <property type="match status" value="1"/>
</dbReference>
<evidence type="ECO:0000256" key="2">
    <source>
        <dbReference type="PIRSR" id="PIRSR603782-1"/>
    </source>
</evidence>
<dbReference type="Pfam" id="PF02630">
    <property type="entry name" value="SCO1-SenC"/>
    <property type="match status" value="1"/>
</dbReference>
<dbReference type="AlphaFoldDB" id="A0A1I0AJU7"/>
<feature type="binding site" evidence="2">
    <location>
        <position position="82"/>
    </location>
    <ligand>
        <name>Cu cation</name>
        <dbReference type="ChEBI" id="CHEBI:23378"/>
    </ligand>
</feature>
<dbReference type="InterPro" id="IPR003782">
    <property type="entry name" value="SCO1/SenC"/>
</dbReference>
<keyword evidence="3" id="KW-1015">Disulfide bond</keyword>
<evidence type="ECO:0000313" key="4">
    <source>
        <dbReference type="EMBL" id="SES94615.1"/>
    </source>
</evidence>
<dbReference type="CDD" id="cd02968">
    <property type="entry name" value="SCO"/>
    <property type="match status" value="1"/>
</dbReference>
<dbReference type="Gene3D" id="3.40.30.10">
    <property type="entry name" value="Glutaredoxin"/>
    <property type="match status" value="1"/>
</dbReference>
<dbReference type="GO" id="GO:0046872">
    <property type="term" value="F:metal ion binding"/>
    <property type="evidence" value="ECO:0007669"/>
    <property type="project" value="UniProtKB-KW"/>
</dbReference>
<comment type="similarity">
    <text evidence="1">Belongs to the SCO1/2 family.</text>
</comment>
<evidence type="ECO:0000256" key="3">
    <source>
        <dbReference type="PIRSR" id="PIRSR603782-2"/>
    </source>
</evidence>
<dbReference type="PROSITE" id="PS51257">
    <property type="entry name" value="PROKAR_LIPOPROTEIN"/>
    <property type="match status" value="1"/>
</dbReference>
<proteinExistence type="inferred from homology"/>
<name>A0A1I0AJU7_9PROT</name>
<gene>
    <name evidence="4" type="ORF">SAMN05216412_102284</name>
</gene>
<feature type="binding site" evidence="2">
    <location>
        <position position="78"/>
    </location>
    <ligand>
        <name>Cu cation</name>
        <dbReference type="ChEBI" id="CHEBI:23378"/>
    </ligand>
</feature>
<dbReference type="PANTHER" id="PTHR12151">
    <property type="entry name" value="ELECTRON TRANSPORT PROTIN SCO1/SENC FAMILY MEMBER"/>
    <property type="match status" value="1"/>
</dbReference>
<keyword evidence="2" id="KW-0479">Metal-binding</keyword>
<keyword evidence="2" id="KW-0186">Copper</keyword>
<organism evidence="4 5">
    <name type="scientific">Nitrosospira multiformis</name>
    <dbReference type="NCBI Taxonomy" id="1231"/>
    <lineage>
        <taxon>Bacteria</taxon>
        <taxon>Pseudomonadati</taxon>
        <taxon>Pseudomonadota</taxon>
        <taxon>Betaproteobacteria</taxon>
        <taxon>Nitrosomonadales</taxon>
        <taxon>Nitrosomonadaceae</taxon>
        <taxon>Nitrosospira</taxon>
    </lineage>
</organism>
<protein>
    <submittedName>
        <fullName evidence="4">Protein SCO1/2</fullName>
    </submittedName>
</protein>
<dbReference type="PANTHER" id="PTHR12151:SF25">
    <property type="entry name" value="LINALOOL DEHYDRATASE_ISOMERASE DOMAIN-CONTAINING PROTEIN"/>
    <property type="match status" value="1"/>
</dbReference>
<dbReference type="RefSeq" id="WP_074705228.1">
    <property type="nucleotide sequence ID" value="NZ_FOHI01000002.1"/>
</dbReference>
<evidence type="ECO:0000256" key="1">
    <source>
        <dbReference type="ARBA" id="ARBA00010996"/>
    </source>
</evidence>
<dbReference type="InterPro" id="IPR036249">
    <property type="entry name" value="Thioredoxin-like_sf"/>
</dbReference>
<feature type="disulfide bond" description="Redox-active" evidence="3">
    <location>
        <begin position="78"/>
        <end position="82"/>
    </location>
</feature>
<evidence type="ECO:0000313" key="5">
    <source>
        <dbReference type="Proteomes" id="UP000183339"/>
    </source>
</evidence>
<dbReference type="OrthoDB" id="9790194at2"/>
<accession>A0A1I0AJU7</accession>
<dbReference type="EMBL" id="FOHI01000002">
    <property type="protein sequence ID" value="SES94615.1"/>
    <property type="molecule type" value="Genomic_DNA"/>
</dbReference>